<keyword evidence="2" id="KW-1185">Reference proteome</keyword>
<evidence type="ECO:0000313" key="2">
    <source>
        <dbReference type="Proteomes" id="UP000828941"/>
    </source>
</evidence>
<reference evidence="1 2" key="1">
    <citation type="journal article" date="2022" name="DNA Res.">
        <title>Chromosomal-level genome assembly of the orchid tree Bauhinia variegata (Leguminosae; Cercidoideae) supports the allotetraploid origin hypothesis of Bauhinia.</title>
        <authorList>
            <person name="Zhong Y."/>
            <person name="Chen Y."/>
            <person name="Zheng D."/>
            <person name="Pang J."/>
            <person name="Liu Y."/>
            <person name="Luo S."/>
            <person name="Meng S."/>
            <person name="Qian L."/>
            <person name="Wei D."/>
            <person name="Dai S."/>
            <person name="Zhou R."/>
        </authorList>
    </citation>
    <scope>NUCLEOTIDE SEQUENCE [LARGE SCALE GENOMIC DNA]</scope>
    <source>
        <strain evidence="1">BV-YZ2020</strain>
    </source>
</reference>
<organism evidence="1 2">
    <name type="scientific">Bauhinia variegata</name>
    <name type="common">Purple orchid tree</name>
    <name type="synonym">Phanera variegata</name>
    <dbReference type="NCBI Taxonomy" id="167791"/>
    <lineage>
        <taxon>Eukaryota</taxon>
        <taxon>Viridiplantae</taxon>
        <taxon>Streptophyta</taxon>
        <taxon>Embryophyta</taxon>
        <taxon>Tracheophyta</taxon>
        <taxon>Spermatophyta</taxon>
        <taxon>Magnoliopsida</taxon>
        <taxon>eudicotyledons</taxon>
        <taxon>Gunneridae</taxon>
        <taxon>Pentapetalae</taxon>
        <taxon>rosids</taxon>
        <taxon>fabids</taxon>
        <taxon>Fabales</taxon>
        <taxon>Fabaceae</taxon>
        <taxon>Cercidoideae</taxon>
        <taxon>Cercideae</taxon>
        <taxon>Bauhiniinae</taxon>
        <taxon>Bauhinia</taxon>
    </lineage>
</organism>
<accession>A0ACB9PU04</accession>
<comment type="caution">
    <text evidence="1">The sequence shown here is derived from an EMBL/GenBank/DDBJ whole genome shotgun (WGS) entry which is preliminary data.</text>
</comment>
<sequence>MPNGSLENWLHNQELSESENQNLNLIQRLDVAIDIAQALDYLHNDSEEVIVHCDIKPNNIFLDVDMVAHLGDFGLARLLDETKGNASREQATSSTVKGTIGYILPEYGMGSTISAEGDIYSYGILLLEMIIGRKPTDSMFSENLSLHKMCKMALPEGLTERVDPRLLVLSYDTYREALVLLAKIGVSCSSELPSERTGIKDVIVELLAIKRRLSCSQGIKMVTQN</sequence>
<evidence type="ECO:0000313" key="1">
    <source>
        <dbReference type="EMBL" id="KAI4351076.1"/>
    </source>
</evidence>
<name>A0ACB9PU04_BAUVA</name>
<protein>
    <submittedName>
        <fullName evidence="1">Uncharacterized protein</fullName>
    </submittedName>
</protein>
<dbReference type="EMBL" id="CM039428">
    <property type="protein sequence ID" value="KAI4351076.1"/>
    <property type="molecule type" value="Genomic_DNA"/>
</dbReference>
<gene>
    <name evidence="1" type="ORF">L6164_005461</name>
</gene>
<proteinExistence type="predicted"/>
<dbReference type="Proteomes" id="UP000828941">
    <property type="component" value="Chromosome 3"/>
</dbReference>